<sequence>MEKAFDRIEWSFLIKVLRRFGFTDDFIDLVDACVRENHFSLLVNGSSTPFFTATRGLRQGDPLSPTLFILVEEVLSRSLTRAINQGLIRPYYSKRGCPIISHSLFADDAILFLNGCETSIRGLMSIISRYERAAGQLVNASKSSFIGLTGFSRGHLPFDYLGCPIFLGRRRIHYFDVLVGKLRKKLAGWKLQLLSPGGRIQLIRHVLMSIPLHLLAVHEVPDTVLQTIRRICTSFLWDGQLEGPRRQCRVSWEKACRPTDEGGLGIRRPQDVLNMLQKKLIWRMKTTPSVLGSFVSAKYGEWARQPADIKGVKRWADWQRHWLEMVPLIRWRVGRGEISAWYDTWLEDTPLASFTTFTSSWPRLTVAQLLQGDTRLLIERHGLPLDLLPAITMTEMSFTEDQPSDTYHRWQFLL</sequence>
<name>A0A7I8IC63_SPIIN</name>
<organism evidence="2">
    <name type="scientific">Spirodela intermedia</name>
    <name type="common">Intermediate duckweed</name>
    <dbReference type="NCBI Taxonomy" id="51605"/>
    <lineage>
        <taxon>Eukaryota</taxon>
        <taxon>Viridiplantae</taxon>
        <taxon>Streptophyta</taxon>
        <taxon>Embryophyta</taxon>
        <taxon>Tracheophyta</taxon>
        <taxon>Spermatophyta</taxon>
        <taxon>Magnoliopsida</taxon>
        <taxon>Liliopsida</taxon>
        <taxon>Araceae</taxon>
        <taxon>Lemnoideae</taxon>
        <taxon>Spirodela</taxon>
    </lineage>
</organism>
<dbReference type="InterPro" id="IPR043502">
    <property type="entry name" value="DNA/RNA_pol_sf"/>
</dbReference>
<keyword evidence="3" id="KW-1185">Reference proteome</keyword>
<protein>
    <recommendedName>
        <fullName evidence="1">Reverse transcriptase domain-containing protein</fullName>
    </recommendedName>
</protein>
<dbReference type="AlphaFoldDB" id="A0A7I8IC63"/>
<dbReference type="EMBL" id="CACRZD030000001">
    <property type="protein sequence ID" value="CAA6655178.1"/>
    <property type="molecule type" value="Genomic_DNA"/>
</dbReference>
<dbReference type="Proteomes" id="UP001189122">
    <property type="component" value="Unassembled WGS sequence"/>
</dbReference>
<accession>A0A7I8IC63</accession>
<reference evidence="2 3" key="1">
    <citation type="submission" date="2019-12" db="EMBL/GenBank/DDBJ databases">
        <authorList>
            <person name="Scholz U."/>
            <person name="Mascher M."/>
            <person name="Fiebig A."/>
        </authorList>
    </citation>
    <scope>NUCLEOTIDE SEQUENCE</scope>
</reference>
<evidence type="ECO:0000313" key="2">
    <source>
        <dbReference type="EMBL" id="CAA2615422.1"/>
    </source>
</evidence>
<proteinExistence type="predicted"/>
<feature type="domain" description="Reverse transcriptase" evidence="1">
    <location>
        <begin position="1"/>
        <end position="165"/>
    </location>
</feature>
<dbReference type="EMBL" id="LR743588">
    <property type="protein sequence ID" value="CAA2615422.1"/>
    <property type="molecule type" value="Genomic_DNA"/>
</dbReference>
<dbReference type="SUPFAM" id="SSF56672">
    <property type="entry name" value="DNA/RNA polymerases"/>
    <property type="match status" value="1"/>
</dbReference>
<dbReference type="PANTHER" id="PTHR33116">
    <property type="entry name" value="REVERSE TRANSCRIPTASE ZINC-BINDING DOMAIN-CONTAINING PROTEIN-RELATED-RELATED"/>
    <property type="match status" value="1"/>
</dbReference>
<evidence type="ECO:0000313" key="3">
    <source>
        <dbReference type="Proteomes" id="UP001189122"/>
    </source>
</evidence>
<gene>
    <name evidence="2" type="ORF">SI7747_01001768</name>
</gene>
<dbReference type="Pfam" id="PF00078">
    <property type="entry name" value="RVT_1"/>
    <property type="match status" value="1"/>
</dbReference>
<dbReference type="InterPro" id="IPR000477">
    <property type="entry name" value="RT_dom"/>
</dbReference>
<evidence type="ECO:0000259" key="1">
    <source>
        <dbReference type="PROSITE" id="PS50878"/>
    </source>
</evidence>
<dbReference type="PROSITE" id="PS50878">
    <property type="entry name" value="RT_POL"/>
    <property type="match status" value="1"/>
</dbReference>
<dbReference type="PANTHER" id="PTHR33116:SF80">
    <property type="entry name" value="REVERSE TRANSCRIPTASE ZINC-BINDING DOMAIN-CONTAINING PROTEIN"/>
    <property type="match status" value="1"/>
</dbReference>